<organism evidence="2 3">
    <name type="scientific">Seminavis robusta</name>
    <dbReference type="NCBI Taxonomy" id="568900"/>
    <lineage>
        <taxon>Eukaryota</taxon>
        <taxon>Sar</taxon>
        <taxon>Stramenopiles</taxon>
        <taxon>Ochrophyta</taxon>
        <taxon>Bacillariophyta</taxon>
        <taxon>Bacillariophyceae</taxon>
        <taxon>Bacillariophycidae</taxon>
        <taxon>Naviculales</taxon>
        <taxon>Naviculaceae</taxon>
        <taxon>Seminavis</taxon>
    </lineage>
</organism>
<accession>A0A9N8I1T0</accession>
<dbReference type="EMBL" id="CAICTM010004496">
    <property type="protein sequence ID" value="CAB9531973.1"/>
    <property type="molecule type" value="Genomic_DNA"/>
</dbReference>
<gene>
    <name evidence="2" type="ORF">SEMRO_4498_G354140.1</name>
</gene>
<proteinExistence type="predicted"/>
<evidence type="ECO:0000313" key="2">
    <source>
        <dbReference type="EMBL" id="CAB9531973.1"/>
    </source>
</evidence>
<keyword evidence="3" id="KW-1185">Reference proteome</keyword>
<comment type="caution">
    <text evidence="2">The sequence shown here is derived from an EMBL/GenBank/DDBJ whole genome shotgun (WGS) entry which is preliminary data.</text>
</comment>
<evidence type="ECO:0000313" key="3">
    <source>
        <dbReference type="Proteomes" id="UP001153069"/>
    </source>
</evidence>
<feature type="compositionally biased region" description="Acidic residues" evidence="1">
    <location>
        <begin position="278"/>
        <end position="299"/>
    </location>
</feature>
<protein>
    <submittedName>
        <fullName evidence="2">Uncharacterized protein</fullName>
    </submittedName>
</protein>
<dbReference type="AlphaFoldDB" id="A0A9N8I1T0"/>
<name>A0A9N8I1T0_9STRA</name>
<sequence length="299" mass="32762">MPRFVLTQMGSVLGESSFPTIGVLHANVYDENDKVKEDCDQSVLDQFSLHIADTLKINQAEITQIMKPMKISVNGIEWQSLHSKNHLEAMLNNAPTAADIVFCLNSQGSFYDRDQKLQYAPLRLDTNMSGNNEGCEYSSGSMNIANSAEHCFAARTTPLPVCSDDVTMKQHNDSKSTLADMSLPISVGSSLEARMRSACSLDDMSLQSSVVGCSMDARELSLDHVSTPSSLLKGGASTEFSEETAVRKALEEEHPFGCDYLGAPDNLLGSDIVISSSSDEDGGFQEWEHDDDDDSYDWY</sequence>
<dbReference type="Proteomes" id="UP001153069">
    <property type="component" value="Unassembled WGS sequence"/>
</dbReference>
<reference evidence="2" key="1">
    <citation type="submission" date="2020-06" db="EMBL/GenBank/DDBJ databases">
        <authorList>
            <consortium name="Plant Systems Biology data submission"/>
        </authorList>
    </citation>
    <scope>NUCLEOTIDE SEQUENCE</scope>
    <source>
        <strain evidence="2">D6</strain>
    </source>
</reference>
<evidence type="ECO:0000256" key="1">
    <source>
        <dbReference type="SAM" id="MobiDB-lite"/>
    </source>
</evidence>
<feature type="region of interest" description="Disordered" evidence="1">
    <location>
        <begin position="272"/>
        <end position="299"/>
    </location>
</feature>